<evidence type="ECO:0000313" key="2">
    <source>
        <dbReference type="EMBL" id="MCP2264461.1"/>
    </source>
</evidence>
<dbReference type="Pfam" id="PF13338">
    <property type="entry name" value="AbiEi_4"/>
    <property type="match status" value="1"/>
</dbReference>
<reference evidence="2" key="1">
    <citation type="submission" date="2022-06" db="EMBL/GenBank/DDBJ databases">
        <title>Genomic Encyclopedia of Archaeal and Bacterial Type Strains, Phase II (KMG-II): from individual species to whole genera.</title>
        <authorList>
            <person name="Goeker M."/>
        </authorList>
    </citation>
    <scope>NUCLEOTIDE SEQUENCE</scope>
    <source>
        <strain evidence="2">DSM 26652</strain>
    </source>
</reference>
<dbReference type="AlphaFoldDB" id="A0A9X2G8A9"/>
<accession>A0A9X2G8A9</accession>
<protein>
    <recommendedName>
        <fullName evidence="1">AbiEi antitoxin N-terminal domain-containing protein</fullName>
    </recommendedName>
</protein>
<comment type="caution">
    <text evidence="2">The sequence shown here is derived from an EMBL/GenBank/DDBJ whole genome shotgun (WGS) entry which is preliminary data.</text>
</comment>
<evidence type="ECO:0000259" key="1">
    <source>
        <dbReference type="Pfam" id="PF13338"/>
    </source>
</evidence>
<keyword evidence="3" id="KW-1185">Reference proteome</keyword>
<name>A0A9X2G8A9_9MICO</name>
<evidence type="ECO:0000313" key="3">
    <source>
        <dbReference type="Proteomes" id="UP001139493"/>
    </source>
</evidence>
<gene>
    <name evidence="2" type="ORF">APR03_001799</name>
</gene>
<dbReference type="Proteomes" id="UP001139493">
    <property type="component" value="Unassembled WGS sequence"/>
</dbReference>
<dbReference type="EMBL" id="JAMTCS010000005">
    <property type="protein sequence ID" value="MCP2264461.1"/>
    <property type="molecule type" value="Genomic_DNA"/>
</dbReference>
<dbReference type="InterPro" id="IPR025159">
    <property type="entry name" value="AbiEi_N"/>
</dbReference>
<organism evidence="2 3">
    <name type="scientific">Promicromonospora thailandica</name>
    <dbReference type="NCBI Taxonomy" id="765201"/>
    <lineage>
        <taxon>Bacteria</taxon>
        <taxon>Bacillati</taxon>
        <taxon>Actinomycetota</taxon>
        <taxon>Actinomycetes</taxon>
        <taxon>Micrococcales</taxon>
        <taxon>Promicromonosporaceae</taxon>
        <taxon>Promicromonospora</taxon>
    </lineage>
</organism>
<proteinExistence type="predicted"/>
<feature type="domain" description="AbiEi antitoxin N-terminal" evidence="1">
    <location>
        <begin position="19"/>
        <end position="60"/>
    </location>
</feature>
<sequence>MGSDLWVRYPRDIPDEVWELASRQEGLVSIAQCTQAGIGSQVVHRLVRAHTWTRVTRGVYDTCAVPVQERLREGRHDHVRRRAAWIGLLAYADGVATGGCALALLGVGGLPVQLRPEVSRPGYMDAGVRPGTVLRRYGTFPVVRRHGRDVAEIVHALGQALLTLPRDNAVAAISDALREEKIRPADLARIRAVIRRRRGVVSARPWLELVSGSDGSPAETFARLSLVDHGVAPDGQQIVFWADGRFLARVDFCWVLPDGRYLVVEIDGREFHAGNEMLADDAARQNRLVGTGRVVLLRFPAPADSTDGDIGRQVAEHLRRLAWRPGERLPAAIHLPASV</sequence>